<evidence type="ECO:0000256" key="1">
    <source>
        <dbReference type="ARBA" id="ARBA00004123"/>
    </source>
</evidence>
<dbReference type="AlphaFoldDB" id="A0A4S4MV03"/>
<evidence type="ECO:0000313" key="9">
    <source>
        <dbReference type="Proteomes" id="UP000308730"/>
    </source>
</evidence>
<dbReference type="OrthoDB" id="342900at2759"/>
<comment type="subcellular location">
    <subcellularLocation>
        <location evidence="1 5">Nucleus</location>
    </subcellularLocation>
</comment>
<reference evidence="8 9" key="1">
    <citation type="submission" date="2019-02" db="EMBL/GenBank/DDBJ databases">
        <title>Genome sequencing of the rare red list fungi Antrodiella citrinella (Flaviporus citrinellus).</title>
        <authorList>
            <person name="Buettner E."/>
            <person name="Kellner H."/>
        </authorList>
    </citation>
    <scope>NUCLEOTIDE SEQUENCE [LARGE SCALE GENOMIC DNA]</scope>
    <source>
        <strain evidence="8 9">DSM 108506</strain>
    </source>
</reference>
<evidence type="ECO:0000256" key="4">
    <source>
        <dbReference type="ARBA" id="ARBA00023242"/>
    </source>
</evidence>
<feature type="domain" description="MMS19 N-terminal" evidence="7">
    <location>
        <begin position="2"/>
        <end position="224"/>
    </location>
</feature>
<keyword evidence="5" id="KW-0227">DNA damage</keyword>
<evidence type="ECO:0000256" key="2">
    <source>
        <dbReference type="ARBA" id="ARBA00009340"/>
    </source>
</evidence>
<feature type="domain" description="MMS19 C-terminal" evidence="6">
    <location>
        <begin position="475"/>
        <end position="928"/>
    </location>
</feature>
<dbReference type="InterPro" id="IPR024687">
    <property type="entry name" value="MMS19_C"/>
</dbReference>
<evidence type="ECO:0000313" key="8">
    <source>
        <dbReference type="EMBL" id="THH30099.1"/>
    </source>
</evidence>
<dbReference type="GO" id="GO:0016226">
    <property type="term" value="P:iron-sulfur cluster assembly"/>
    <property type="evidence" value="ECO:0007669"/>
    <property type="project" value="UniProtKB-UniRule"/>
</dbReference>
<proteinExistence type="inferred from homology"/>
<dbReference type="EMBL" id="SGPM01000094">
    <property type="protein sequence ID" value="THH30099.1"/>
    <property type="molecule type" value="Genomic_DNA"/>
</dbReference>
<dbReference type="GO" id="GO:0097361">
    <property type="term" value="C:cytosolic [4Fe-4S] assembly targeting complex"/>
    <property type="evidence" value="ECO:0007669"/>
    <property type="project" value="UniProtKB-UniRule"/>
</dbReference>
<comment type="function">
    <text evidence="5">Key component of the cytosolic iron-sulfur protein assembly (CIA) complex, a multiprotein complex that mediates the incorporation of iron-sulfur cluster into apoproteins specifically involved in DNA metabolism and genomic integrity. In the CIA complex, MMS19 acts as an adapter between early-acting CIA components and a subset of cellular target iron-sulfur proteins.</text>
</comment>
<dbReference type="GO" id="GO:0006281">
    <property type="term" value="P:DNA repair"/>
    <property type="evidence" value="ECO:0007669"/>
    <property type="project" value="UniProtKB-UniRule"/>
</dbReference>
<accession>A0A4S4MV03</accession>
<dbReference type="SUPFAM" id="SSF48371">
    <property type="entry name" value="ARM repeat"/>
    <property type="match status" value="1"/>
</dbReference>
<dbReference type="Proteomes" id="UP000308730">
    <property type="component" value="Unassembled WGS sequence"/>
</dbReference>
<sequence>MSVKTLVTFFRGKLDDTETIIPALQGLVSLVGTSNITSQEAEEIVRSLFQHVKMKALVQSQRFKVFTIVDILIARQRDALKGMGKAFVADYINLADGEKDPRNLMVAFAIARVLLIEFDVSSHIEDLFNITFCYFPITFRPPPDDPYGITSEDLKKNLRLALTATPAFGPFAIPLFMEKLIAGSPTTKRDTLQTMIEAFPIYGAAVTRTHARKLWNSLKLEIFQPTDSDTENDALKTTQALIQTIYRETDQTQPGPEPISEEIEGLAKEACEECIRILKEPEKSQAKPATKVICAFMSTTPSVSRYTLAQAVPHFVRLFLDPDESSNRAPMSRLLADVVIAARDSTLLDPTVLPVQGEVFMSPYKDKVLGIFTVGLKTENTRKYALEGLKGLVTTRGLLTDEELGFVVHNVNEVLSENGDEDEDVSEAILDLFAAISAITPRHISQTTLPQLFASLPDRAPDRNADVERLRYWRTLAFLRRLCVQSELFEMLVVRLSTKLDLICAFQPTPETTDLEPTAAYAHSVLRTLGDTLAVKVDKGDADVAKYVDRLMPRLFHLHFLGALSSSGEYAVAADARLVTVTAQIVTLVVQVQQAQRQEAFAASLFAAYFDGEVKKIADGQPKLPDDVPFKPFAAESPASNKTLTVLFTAASIALHKEVALPVPDESVFLDTLLRWSIDNSATSSQREAGFHAVASVVNKRPDGLNAFLDEKLPELWTSQAANVSVFAEKRRKVIVGWAQITRALLVRANPLSASFTDRFFELFEDAEISWDAARALGSIVATDKVLTKRNHAVVKMLYAQKFFNSVLPRIVEGAKLSGNASRQNAYLVALTSLIKSMPKSAYTHELPTLMPLLLRGLDLPDADIRANVIDTFLATADTASESKDQGNTVISQHAASLVSTMLKNAMVQEMPSTRLRIAALRYLAILPSLVRYDILHPQKAIVVRELAKVLDDPKKAVRKEAVEARTIWFKFTG</sequence>
<name>A0A4S4MV03_9APHY</name>
<dbReference type="Gene3D" id="1.25.10.10">
    <property type="entry name" value="Leucine-rich Repeat Variant"/>
    <property type="match status" value="2"/>
</dbReference>
<evidence type="ECO:0000256" key="5">
    <source>
        <dbReference type="RuleBase" id="RU367072"/>
    </source>
</evidence>
<dbReference type="InterPro" id="IPR016024">
    <property type="entry name" value="ARM-type_fold"/>
</dbReference>
<dbReference type="Pfam" id="PF12460">
    <property type="entry name" value="MMS19_C"/>
    <property type="match status" value="1"/>
</dbReference>
<dbReference type="InterPro" id="IPR011989">
    <property type="entry name" value="ARM-like"/>
</dbReference>
<keyword evidence="9" id="KW-1185">Reference proteome</keyword>
<keyword evidence="5" id="KW-0234">DNA repair</keyword>
<comment type="similarity">
    <text evidence="2 5">Belongs to the MET18/MMS19 family.</text>
</comment>
<dbReference type="GO" id="GO:0005634">
    <property type="term" value="C:nucleus"/>
    <property type="evidence" value="ECO:0007669"/>
    <property type="project" value="UniProtKB-SubCell"/>
</dbReference>
<keyword evidence="4 5" id="KW-0539">Nucleus</keyword>
<evidence type="ECO:0000259" key="7">
    <source>
        <dbReference type="Pfam" id="PF14500"/>
    </source>
</evidence>
<organism evidence="8 9">
    <name type="scientific">Antrodiella citrinella</name>
    <dbReference type="NCBI Taxonomy" id="2447956"/>
    <lineage>
        <taxon>Eukaryota</taxon>
        <taxon>Fungi</taxon>
        <taxon>Dikarya</taxon>
        <taxon>Basidiomycota</taxon>
        <taxon>Agaricomycotina</taxon>
        <taxon>Agaricomycetes</taxon>
        <taxon>Polyporales</taxon>
        <taxon>Steccherinaceae</taxon>
        <taxon>Antrodiella</taxon>
    </lineage>
</organism>
<dbReference type="InterPro" id="IPR039920">
    <property type="entry name" value="MMS19"/>
</dbReference>
<protein>
    <recommendedName>
        <fullName evidence="5">MMS19 nucleotide excision repair protein</fullName>
    </recommendedName>
</protein>
<dbReference type="Pfam" id="PF14500">
    <property type="entry name" value="MMS19_N"/>
    <property type="match status" value="1"/>
</dbReference>
<keyword evidence="3" id="KW-0677">Repeat</keyword>
<dbReference type="InterPro" id="IPR029240">
    <property type="entry name" value="MMS19_N"/>
</dbReference>
<comment type="caution">
    <text evidence="8">The sequence shown here is derived from an EMBL/GenBank/DDBJ whole genome shotgun (WGS) entry which is preliminary data.</text>
</comment>
<dbReference type="PANTHER" id="PTHR12891">
    <property type="entry name" value="DNA REPAIR/TRANSCRIPTION PROTEIN MET18/MMS19"/>
    <property type="match status" value="1"/>
</dbReference>
<dbReference type="PANTHER" id="PTHR12891:SF0">
    <property type="entry name" value="MMS19 NUCLEOTIDE EXCISION REPAIR PROTEIN HOMOLOG"/>
    <property type="match status" value="1"/>
</dbReference>
<evidence type="ECO:0000259" key="6">
    <source>
        <dbReference type="Pfam" id="PF12460"/>
    </source>
</evidence>
<evidence type="ECO:0000256" key="3">
    <source>
        <dbReference type="ARBA" id="ARBA00022737"/>
    </source>
</evidence>
<dbReference type="GO" id="GO:0051604">
    <property type="term" value="P:protein maturation"/>
    <property type="evidence" value="ECO:0007669"/>
    <property type="project" value="UniProtKB-UniRule"/>
</dbReference>
<gene>
    <name evidence="8" type="ORF">EUX98_g4078</name>
</gene>